<accession>A0ABQ1MHI9</accession>
<dbReference type="Proteomes" id="UP000602004">
    <property type="component" value="Unassembled WGS sequence"/>
</dbReference>
<comment type="caution">
    <text evidence="1">The sequence shown here is derived from an EMBL/GenBank/DDBJ whole genome shotgun (WGS) entry which is preliminary data.</text>
</comment>
<gene>
    <name evidence="1" type="ORF">GCM10011400_29390</name>
</gene>
<proteinExistence type="predicted"/>
<sequence>MGRSTIVCAICNFKMEFDIGHPQALAVAVATRAAIETGVLKEDVLDGPLANAKRRVAAIDALKEFQDQLEAAVEPRELMKLPDFYVLLVESGTWGFFHATESGFDPDVVPELPNVTADRQEDRDVVLVAAKSSLQTVIKREISADRAFSDELFALDAGRNDSEMLRSLMSQTYPEELIH</sequence>
<protein>
    <submittedName>
        <fullName evidence="1">Uncharacterized protein</fullName>
    </submittedName>
</protein>
<keyword evidence="2" id="KW-1185">Reference proteome</keyword>
<evidence type="ECO:0000313" key="2">
    <source>
        <dbReference type="Proteomes" id="UP000602004"/>
    </source>
</evidence>
<organism evidence="1 2">
    <name type="scientific">Paraburkholderia caffeinilytica</name>
    <dbReference type="NCBI Taxonomy" id="1761016"/>
    <lineage>
        <taxon>Bacteria</taxon>
        <taxon>Pseudomonadati</taxon>
        <taxon>Pseudomonadota</taxon>
        <taxon>Betaproteobacteria</taxon>
        <taxon>Burkholderiales</taxon>
        <taxon>Burkholderiaceae</taxon>
        <taxon>Paraburkholderia</taxon>
    </lineage>
</organism>
<dbReference type="EMBL" id="BMHL01000004">
    <property type="protein sequence ID" value="GGC40789.1"/>
    <property type="molecule type" value="Genomic_DNA"/>
</dbReference>
<reference evidence="2" key="1">
    <citation type="journal article" date="2019" name="Int. J. Syst. Evol. Microbiol.">
        <title>The Global Catalogue of Microorganisms (GCM) 10K type strain sequencing project: providing services to taxonomists for standard genome sequencing and annotation.</title>
        <authorList>
            <consortium name="The Broad Institute Genomics Platform"/>
            <consortium name="The Broad Institute Genome Sequencing Center for Infectious Disease"/>
            <person name="Wu L."/>
            <person name="Ma J."/>
        </authorList>
    </citation>
    <scope>NUCLEOTIDE SEQUENCE [LARGE SCALE GENOMIC DNA]</scope>
    <source>
        <strain evidence="2">CGMCC 1.15103</strain>
    </source>
</reference>
<name>A0ABQ1MHI9_9BURK</name>
<evidence type="ECO:0000313" key="1">
    <source>
        <dbReference type="EMBL" id="GGC40789.1"/>
    </source>
</evidence>